<evidence type="ECO:0000313" key="9">
    <source>
        <dbReference type="Proteomes" id="UP000002516"/>
    </source>
</evidence>
<dbReference type="InterPro" id="IPR048333">
    <property type="entry name" value="HA2_WH"/>
</dbReference>
<dbReference type="GO" id="GO:0004386">
    <property type="term" value="F:helicase activity"/>
    <property type="evidence" value="ECO:0007669"/>
    <property type="project" value="UniProtKB-KW"/>
</dbReference>
<protein>
    <submittedName>
        <fullName evidence="8">ATP-dependent helicase</fullName>
    </submittedName>
</protein>
<dbReference type="InterPro" id="IPR003593">
    <property type="entry name" value="AAA+_ATPase"/>
</dbReference>
<feature type="region of interest" description="Disordered" evidence="5">
    <location>
        <begin position="729"/>
        <end position="748"/>
    </location>
</feature>
<organism evidence="8 9">
    <name type="scientific">Xylella fastidiosa (strain Temecula1 / ATCC 700964)</name>
    <dbReference type="NCBI Taxonomy" id="183190"/>
    <lineage>
        <taxon>Bacteria</taxon>
        <taxon>Pseudomonadati</taxon>
        <taxon>Pseudomonadota</taxon>
        <taxon>Gammaproteobacteria</taxon>
        <taxon>Lysobacterales</taxon>
        <taxon>Lysobacteraceae</taxon>
        <taxon>Xylella</taxon>
    </lineage>
</organism>
<dbReference type="Pfam" id="PF07717">
    <property type="entry name" value="OB_NTP_bind"/>
    <property type="match status" value="1"/>
</dbReference>
<dbReference type="InterPro" id="IPR011709">
    <property type="entry name" value="DEAD-box_helicase_OB_fold"/>
</dbReference>
<dbReference type="SMART" id="SM00487">
    <property type="entry name" value="DEXDc"/>
    <property type="match status" value="1"/>
</dbReference>
<dbReference type="KEGG" id="xft:PD_0619"/>
<reference evidence="8 9" key="1">
    <citation type="journal article" date="2003" name="J. Bacteriol.">
        <title>Comparative analyses of the complete genome sequences of Pierce's disease and citrus variegated chlorosis strains of Xylella fastidiosa.</title>
        <authorList>
            <person name="Van Sluys M.A."/>
            <person name="de Oliveira M.C."/>
            <person name="Monteiro-Vitorello C.B."/>
            <person name="Miyaki C.Y."/>
            <person name="Furlan L.R."/>
            <person name="Camargo L.E."/>
            <person name="da Silva A.C."/>
            <person name="Moon D.H."/>
            <person name="Takita M.A."/>
            <person name="Lemos E.G."/>
            <person name="Machado M.A."/>
            <person name="Ferro M.I."/>
            <person name="da Silva F.R."/>
            <person name="Goldman M.H."/>
            <person name="Goldman G.H."/>
            <person name="Lemos M.V."/>
            <person name="El-Dorry H."/>
            <person name="Tsai S.M."/>
            <person name="Carrer H."/>
            <person name="Carraro D.M."/>
            <person name="de Oliveira R.C."/>
            <person name="Nunes L.R."/>
            <person name="Siqueira W.J."/>
            <person name="Coutinho L.L."/>
            <person name="Kimura E.T."/>
            <person name="Ferro E.S."/>
            <person name="Harakava R."/>
            <person name="Kuramae E.E."/>
            <person name="Marino C.L."/>
            <person name="Giglioti E."/>
            <person name="Abreu I.L."/>
            <person name="Alves L.M."/>
            <person name="do Amaral A.M."/>
            <person name="Baia G.S."/>
            <person name="Blanco S.R."/>
            <person name="Brito M.S."/>
            <person name="Cannavan F.S."/>
            <person name="Celestino A.V."/>
            <person name="da Cunha A.F."/>
            <person name="Fenille R.C."/>
            <person name="Ferro J.A."/>
            <person name="Formighieri E.F."/>
            <person name="Kishi L.T."/>
            <person name="Leoni S.G."/>
            <person name="Oliveira A.R."/>
            <person name="Rosa V.E.Jr."/>
            <person name="Sassaki F.T."/>
            <person name="Sena J.A."/>
            <person name="de Souza A.A."/>
            <person name="Truffi D."/>
            <person name="Tsukumo F."/>
            <person name="Yanai G.M."/>
            <person name="Zaros L.G."/>
            <person name="Civerolo E.L."/>
            <person name="Simpson A.J."/>
            <person name="Almeida N.F.Jr."/>
            <person name="Setubal J.C."/>
            <person name="Kitajima J.P."/>
        </authorList>
    </citation>
    <scope>NUCLEOTIDE SEQUENCE [LARGE SCALE GENOMIC DNA]</scope>
    <source>
        <strain evidence="9">Temecula1 / ATCC 700964</strain>
    </source>
</reference>
<dbReference type="PROSITE" id="PS51192">
    <property type="entry name" value="HELICASE_ATP_BIND_1"/>
    <property type="match status" value="1"/>
</dbReference>
<dbReference type="GO" id="GO:0005524">
    <property type="term" value="F:ATP binding"/>
    <property type="evidence" value="ECO:0007669"/>
    <property type="project" value="UniProtKB-KW"/>
</dbReference>
<evidence type="ECO:0000259" key="7">
    <source>
        <dbReference type="PROSITE" id="PS51194"/>
    </source>
</evidence>
<dbReference type="SMART" id="SM00847">
    <property type="entry name" value="HA2"/>
    <property type="match status" value="1"/>
</dbReference>
<dbReference type="Pfam" id="PF00270">
    <property type="entry name" value="DEAD"/>
    <property type="match status" value="1"/>
</dbReference>
<keyword evidence="9" id="KW-1185">Reference proteome</keyword>
<feature type="compositionally biased region" description="Polar residues" evidence="5">
    <location>
        <begin position="729"/>
        <end position="744"/>
    </location>
</feature>
<dbReference type="InterPro" id="IPR014001">
    <property type="entry name" value="Helicase_ATP-bd"/>
</dbReference>
<feature type="domain" description="Helicase C-terminal" evidence="7">
    <location>
        <begin position="324"/>
        <end position="496"/>
    </location>
</feature>
<dbReference type="Gene3D" id="3.40.50.300">
    <property type="entry name" value="P-loop containing nucleotide triphosphate hydrolases"/>
    <property type="match status" value="2"/>
</dbReference>
<keyword evidence="2" id="KW-0378">Hydrolase</keyword>
<name>Q87DR2_XYLFT</name>
<evidence type="ECO:0000313" key="8">
    <source>
        <dbReference type="EMBL" id="AAO28491.1"/>
    </source>
</evidence>
<dbReference type="InterPro" id="IPR027417">
    <property type="entry name" value="P-loop_NTPase"/>
</dbReference>
<keyword evidence="4" id="KW-0067">ATP-binding</keyword>
<evidence type="ECO:0000259" key="6">
    <source>
        <dbReference type="PROSITE" id="PS51192"/>
    </source>
</evidence>
<proteinExistence type="predicted"/>
<dbReference type="Pfam" id="PF04408">
    <property type="entry name" value="WHD_HA2"/>
    <property type="match status" value="1"/>
</dbReference>
<dbReference type="PROSITE" id="PS51194">
    <property type="entry name" value="HELICASE_CTER"/>
    <property type="match status" value="1"/>
</dbReference>
<dbReference type="SMART" id="SM00382">
    <property type="entry name" value="AAA"/>
    <property type="match status" value="1"/>
</dbReference>
<dbReference type="InterPro" id="IPR007502">
    <property type="entry name" value="Helicase-assoc_dom"/>
</dbReference>
<dbReference type="Gene3D" id="1.20.120.1080">
    <property type="match status" value="1"/>
</dbReference>
<dbReference type="Pfam" id="PF11898">
    <property type="entry name" value="DUF3418"/>
    <property type="match status" value="1"/>
</dbReference>
<dbReference type="SUPFAM" id="SSF52540">
    <property type="entry name" value="P-loop containing nucleoside triphosphate hydrolases"/>
    <property type="match status" value="1"/>
</dbReference>
<evidence type="ECO:0000256" key="5">
    <source>
        <dbReference type="SAM" id="MobiDB-lite"/>
    </source>
</evidence>
<sequence length="1478" mass="164807">MYCHAIFCNLRLMSVIEQNILGQLRQHRRAIDDAMTRDRGRLLGLWSRWQSQPHDHEARANFQRVLSASRAQRQVRENNQPVVTVDTRLPIAQEAERIVALIRAHPVVIIAGETGSGKTTQLPKLCLSAGRGIAGTIGCTQPRRIAARAVATRVAEELQTPLGMVVGFQVRFTEKVSDASRIKFMTDGILLAEVASDRWLSAYDTIIIDEAHERSLNIDFLLGYLKQLLKKRADLKVIVTSATIDTARFSKHFDDAPVIHVAGRTYPVEVRYRPLDAMWASDDRLGEAYGGTESLAVNRWAGGSEGDGALSKPIVALPQEDQRTVNDAIVAVIDEITREDPHGDVLVFLPGEREIRELYRVLERRKYRETELLPLYARLSARDQDRVFNPGSGRRLVLTTNVAETSLTVPRIRYVIDPGYARVKRYSARQKLDRLYIEPISQASANQRAGRCGRIADGVCYRLYSEEDFLARSAFTDPEIRRSSLAGVILRMLQLGLGRIGGSAASLSEPVSGPEQQRTSWIIESFSFLEPPDERAVADGWQQLVELGAVDSQHVLTAIGREMARLPVDVKSARMLVAARQHGCVHEMTVIAAFLGVQDPRERPPEAREAADNAHAKFADARSEFVGILRLWEAYRQIRGHMTQSKLRQWCQRHFLGFLHMREWCELQLQLSLLCAGEQAEQPRKGRAAAAFPKEGCLPSQRSKPGAEVGKGNELPSSATVLQALLAGQGTSTQSEHRGNTPSRGQLHRAARLARERSAVLKVTHNTQSVKAVAGQSVSHAGMQAQFAVPPNDAPHIGERERAAAYQALHRALLTGLPIQIGHRTEKGDFQAPRQRRFMLFPGSMLAKKPPPWVLAANLLDTQKVWGLTNAAIEPDWVIAELPHLLMRKHFNPHWSRTQGRVLVSEQISLFGLLLAPKKPMHYGRIDPVAAHDLFVRQGLVTGEINTRAGFVADNLKVLEQAHEEEAKLRRAGIVADEDWQARWYFDRVPSDIHTADALDSWWKGLPVEKRHGLYWSLIDLLPGEGGEEDRYPKYFALGDVRLPLHYSFDPGAVDDGVTLEVPLHLLNALDPVRLSWLVPGFVADKAAALIRSLPKALRRSYVPAPDFARAFAQAFQQPSADEMRGELARFLSRITGVRVAAIDFDEQTLEPYLHLRVRLYDESGQVLAESRDFDALRARFGSYSGEAFVARAGRTLIMEELREFPAVSIPLQLTGEAGVPMYPALVDDGEMAALRIFADPTEAAQVHPHGVRRLLEIALANKIKQARKQLPVSSKSGLLYAAIESKECLRDDLVKAALNAVLAHGLESIRDPVAFAQCRDVAAQQLFSEAMARLSLAEEILAAVAELKPLLEAPLMGWARGNLDDMERQLAQLVYPGFLRQTPADVLTQYPRYLKAMMMRSERAKRDPSRDQARMLELKPFLDALEVAMAQGVSDTPGWETLRWDVEELRVSLFAQELGVRSGISVKKLAQRLAALR</sequence>
<keyword evidence="3 8" id="KW-0347">Helicase</keyword>
<dbReference type="SMART" id="SM00490">
    <property type="entry name" value="HELICc"/>
    <property type="match status" value="1"/>
</dbReference>
<gene>
    <name evidence="8" type="primary">hrpA</name>
    <name evidence="8" type="ordered locus">PD_0619</name>
</gene>
<dbReference type="EMBL" id="AE009442">
    <property type="protein sequence ID" value="AAO28491.1"/>
    <property type="molecule type" value="Genomic_DNA"/>
</dbReference>
<dbReference type="PANTHER" id="PTHR18934:SF99">
    <property type="entry name" value="ATP-DEPENDENT RNA HELICASE DHX37-RELATED"/>
    <property type="match status" value="1"/>
</dbReference>
<evidence type="ECO:0000256" key="2">
    <source>
        <dbReference type="ARBA" id="ARBA00022801"/>
    </source>
</evidence>
<evidence type="ECO:0000256" key="1">
    <source>
        <dbReference type="ARBA" id="ARBA00022741"/>
    </source>
</evidence>
<dbReference type="FunFam" id="1.20.120.1080:FF:000005">
    <property type="entry name" value="ATP-dependent helicase HrpA"/>
    <property type="match status" value="1"/>
</dbReference>
<dbReference type="InterPro" id="IPR011545">
    <property type="entry name" value="DEAD/DEAH_box_helicase_dom"/>
</dbReference>
<dbReference type="Pfam" id="PF21010">
    <property type="entry name" value="HA2_C"/>
    <property type="match status" value="1"/>
</dbReference>
<evidence type="ECO:0000256" key="3">
    <source>
        <dbReference type="ARBA" id="ARBA00022806"/>
    </source>
</evidence>
<feature type="domain" description="Helicase ATP-binding" evidence="6">
    <location>
        <begin position="99"/>
        <end position="262"/>
    </location>
</feature>
<dbReference type="InterPro" id="IPR024590">
    <property type="entry name" value="HrpA_C"/>
</dbReference>
<accession>Q87DR2</accession>
<dbReference type="Proteomes" id="UP000002516">
    <property type="component" value="Chromosome"/>
</dbReference>
<dbReference type="FunFam" id="3.40.50.300:FF:001922">
    <property type="entry name" value="DEAH (Asp-Glu-Ala-His) box polypeptide 29"/>
    <property type="match status" value="1"/>
</dbReference>
<dbReference type="CDD" id="cd18791">
    <property type="entry name" value="SF2_C_RHA"/>
    <property type="match status" value="1"/>
</dbReference>
<dbReference type="PANTHER" id="PTHR18934">
    <property type="entry name" value="ATP-DEPENDENT RNA HELICASE"/>
    <property type="match status" value="1"/>
</dbReference>
<dbReference type="InterPro" id="IPR001650">
    <property type="entry name" value="Helicase_C-like"/>
</dbReference>
<keyword evidence="1" id="KW-0547">Nucleotide-binding</keyword>
<dbReference type="GO" id="GO:0003723">
    <property type="term" value="F:RNA binding"/>
    <property type="evidence" value="ECO:0007669"/>
    <property type="project" value="TreeGrafter"/>
</dbReference>
<dbReference type="Pfam" id="PF00271">
    <property type="entry name" value="Helicase_C"/>
    <property type="match status" value="1"/>
</dbReference>
<dbReference type="HOGENOM" id="CLU_001832_3_3_6"/>
<feature type="region of interest" description="Disordered" evidence="5">
    <location>
        <begin position="686"/>
        <end position="714"/>
    </location>
</feature>
<dbReference type="GO" id="GO:0016787">
    <property type="term" value="F:hydrolase activity"/>
    <property type="evidence" value="ECO:0007669"/>
    <property type="project" value="UniProtKB-KW"/>
</dbReference>
<evidence type="ECO:0000256" key="4">
    <source>
        <dbReference type="ARBA" id="ARBA00022840"/>
    </source>
</evidence>